<dbReference type="Proteomes" id="UP001245285">
    <property type="component" value="Unassembled WGS sequence"/>
</dbReference>
<accession>A0ABU3CKI7</accession>
<dbReference type="PROSITE" id="PS51257">
    <property type="entry name" value="PROKAR_LIPOPROTEIN"/>
    <property type="match status" value="1"/>
</dbReference>
<gene>
    <name evidence="1" type="ORF">RM545_09200</name>
</gene>
<dbReference type="InterPro" id="IPR025366">
    <property type="entry name" value="DUF4270"/>
</dbReference>
<keyword evidence="2" id="KW-1185">Reference proteome</keyword>
<evidence type="ECO:0000313" key="2">
    <source>
        <dbReference type="Proteomes" id="UP001245285"/>
    </source>
</evidence>
<evidence type="ECO:0000313" key="1">
    <source>
        <dbReference type="EMBL" id="MDT0646867.1"/>
    </source>
</evidence>
<reference evidence="1 2" key="1">
    <citation type="submission" date="2023-09" db="EMBL/GenBank/DDBJ databases">
        <authorList>
            <person name="Rey-Velasco X."/>
        </authorList>
    </citation>
    <scope>NUCLEOTIDE SEQUENCE [LARGE SCALE GENOMIC DNA]</scope>
    <source>
        <strain evidence="1 2">F260</strain>
    </source>
</reference>
<protein>
    <submittedName>
        <fullName evidence="1">DUF4270 domain-containing protein</fullName>
    </submittedName>
</protein>
<dbReference type="EMBL" id="JAVRHO010000011">
    <property type="protein sequence ID" value="MDT0646867.1"/>
    <property type="molecule type" value="Genomic_DNA"/>
</dbReference>
<proteinExistence type="predicted"/>
<organism evidence="1 2">
    <name type="scientific">Autumnicola lenta</name>
    <dbReference type="NCBI Taxonomy" id="3075593"/>
    <lineage>
        <taxon>Bacteria</taxon>
        <taxon>Pseudomonadati</taxon>
        <taxon>Bacteroidota</taxon>
        <taxon>Flavobacteriia</taxon>
        <taxon>Flavobacteriales</taxon>
        <taxon>Flavobacteriaceae</taxon>
        <taxon>Autumnicola</taxon>
    </lineage>
</organism>
<comment type="caution">
    <text evidence="1">The sequence shown here is derived from an EMBL/GenBank/DDBJ whole genome shotgun (WGS) entry which is preliminary data.</text>
</comment>
<sequence length="519" mass="57862">MNFDRVTLKIATAFVVIFSFVACDEDYSEIGGEVIGNPTDVDLREIDVTAWSEKIESVQTNNLPTHLLGAYNHPVYGLTEASILTQVSLSGGNPTFGGEPVLDSVVLKMPFFSNIVEGSEGSDGEYELDSIYGNSPFKISVFESGYYLNDLDPASNFEQRQKYYSDQQELFEQYIEGDTLYKNDNYRPSAQKIVSYEPAATGVSDTVVSSPALRVKLPVEFFQQKILDKEGDSELANNDNFRNYLRGLFIKAEAVNNDGSIVLLNLAPQSGAGITLYYKYDTTDEEGESTRARRSFKLNFGSNVVNTFEGEYPDEVIQDIQNSGSETGAGNLYLKGGEGSMAIIELFSNAAELEELKQNNWLVNEANLSFYVNQDLAEGVNEPERIYLYDLDNNRTLLDYTYDTGTDQRDPLNSLTTHSSRLQKDEEGNGVRYTLRITQHVNNLLNKDSTNVRLGLVVTPNINITANAAVKGFENDNPNINKVPLASVLTPLGTVLHGNRSEDEEKRLKLRIYYTETND</sequence>
<name>A0ABU3CKI7_9FLAO</name>
<dbReference type="Pfam" id="PF14092">
    <property type="entry name" value="DUF4270"/>
    <property type="match status" value="1"/>
</dbReference>
<dbReference type="RefSeq" id="WP_311495031.1">
    <property type="nucleotide sequence ID" value="NZ_JAVRHO010000011.1"/>
</dbReference>